<accession>A0A0A9GN48</accession>
<dbReference type="AlphaFoldDB" id="A0A0A9GN48"/>
<reference evidence="1" key="1">
    <citation type="submission" date="2014-09" db="EMBL/GenBank/DDBJ databases">
        <authorList>
            <person name="Magalhaes I.L.F."/>
            <person name="Oliveira U."/>
            <person name="Santos F.R."/>
            <person name="Vidigal T.H.D.A."/>
            <person name="Brescovit A.D."/>
            <person name="Santos A.J."/>
        </authorList>
    </citation>
    <scope>NUCLEOTIDE SEQUENCE</scope>
    <source>
        <tissue evidence="1">Shoot tissue taken approximately 20 cm above the soil surface</tissue>
    </source>
</reference>
<proteinExistence type="predicted"/>
<reference evidence="1" key="2">
    <citation type="journal article" date="2015" name="Data Brief">
        <title>Shoot transcriptome of the giant reed, Arundo donax.</title>
        <authorList>
            <person name="Barrero R.A."/>
            <person name="Guerrero F.D."/>
            <person name="Moolhuijzen P."/>
            <person name="Goolsby J.A."/>
            <person name="Tidwell J."/>
            <person name="Bellgard S.E."/>
            <person name="Bellgard M.I."/>
        </authorList>
    </citation>
    <scope>NUCLEOTIDE SEQUENCE</scope>
    <source>
        <tissue evidence="1">Shoot tissue taken approximately 20 cm above the soil surface</tissue>
    </source>
</reference>
<sequence length="26" mass="2746">MASRSPVGSFLASLITCSDVQYQTSP</sequence>
<organism evidence="1">
    <name type="scientific">Arundo donax</name>
    <name type="common">Giant reed</name>
    <name type="synonym">Donax arundinaceus</name>
    <dbReference type="NCBI Taxonomy" id="35708"/>
    <lineage>
        <taxon>Eukaryota</taxon>
        <taxon>Viridiplantae</taxon>
        <taxon>Streptophyta</taxon>
        <taxon>Embryophyta</taxon>
        <taxon>Tracheophyta</taxon>
        <taxon>Spermatophyta</taxon>
        <taxon>Magnoliopsida</taxon>
        <taxon>Liliopsida</taxon>
        <taxon>Poales</taxon>
        <taxon>Poaceae</taxon>
        <taxon>PACMAD clade</taxon>
        <taxon>Arundinoideae</taxon>
        <taxon>Arundineae</taxon>
        <taxon>Arundo</taxon>
    </lineage>
</organism>
<protein>
    <submittedName>
        <fullName evidence="1">Uncharacterized protein</fullName>
    </submittedName>
</protein>
<name>A0A0A9GN48_ARUDO</name>
<dbReference type="EMBL" id="GBRH01173925">
    <property type="protein sequence ID" value="JAE23971.1"/>
    <property type="molecule type" value="Transcribed_RNA"/>
</dbReference>
<evidence type="ECO:0000313" key="1">
    <source>
        <dbReference type="EMBL" id="JAE23971.1"/>
    </source>
</evidence>